<dbReference type="Pfam" id="PF07331">
    <property type="entry name" value="TctB"/>
    <property type="match status" value="1"/>
</dbReference>
<gene>
    <name evidence="3" type="ORF">GGR03_001971</name>
</gene>
<keyword evidence="1" id="KW-0472">Membrane</keyword>
<evidence type="ECO:0000313" key="3">
    <source>
        <dbReference type="EMBL" id="MBB4002896.1"/>
    </source>
</evidence>
<reference evidence="3 4" key="1">
    <citation type="submission" date="2020-08" db="EMBL/GenBank/DDBJ databases">
        <title>Genomic Encyclopedia of Type Strains, Phase IV (KMG-IV): sequencing the most valuable type-strain genomes for metagenomic binning, comparative biology and taxonomic classification.</title>
        <authorList>
            <person name="Goeker M."/>
        </authorList>
    </citation>
    <scope>NUCLEOTIDE SEQUENCE [LARGE SCALE GENOMIC DNA]</scope>
    <source>
        <strain evidence="3 4">DSM 103570</strain>
    </source>
</reference>
<feature type="domain" description="DUF1468" evidence="2">
    <location>
        <begin position="11"/>
        <end position="145"/>
    </location>
</feature>
<keyword evidence="1" id="KW-1133">Transmembrane helix</keyword>
<keyword evidence="1" id="KW-0812">Transmembrane</keyword>
<name>A0A7W6HD69_9HYPH</name>
<keyword evidence="4" id="KW-1185">Reference proteome</keyword>
<dbReference type="EMBL" id="JACIEM010000002">
    <property type="protein sequence ID" value="MBB4002896.1"/>
    <property type="molecule type" value="Genomic_DNA"/>
</dbReference>
<dbReference type="AlphaFoldDB" id="A0A7W6HD69"/>
<dbReference type="InterPro" id="IPR009936">
    <property type="entry name" value="DUF1468"/>
</dbReference>
<evidence type="ECO:0000313" key="4">
    <source>
        <dbReference type="Proteomes" id="UP000588647"/>
    </source>
</evidence>
<organism evidence="3 4">
    <name type="scientific">Aurantimonas endophytica</name>
    <dbReference type="NCBI Taxonomy" id="1522175"/>
    <lineage>
        <taxon>Bacteria</taxon>
        <taxon>Pseudomonadati</taxon>
        <taxon>Pseudomonadota</taxon>
        <taxon>Alphaproteobacteria</taxon>
        <taxon>Hyphomicrobiales</taxon>
        <taxon>Aurantimonadaceae</taxon>
        <taxon>Aurantimonas</taxon>
    </lineage>
</organism>
<dbReference type="Proteomes" id="UP000588647">
    <property type="component" value="Unassembled WGS sequence"/>
</dbReference>
<feature type="transmembrane region" description="Helical" evidence="1">
    <location>
        <begin position="42"/>
        <end position="63"/>
    </location>
</feature>
<proteinExistence type="predicted"/>
<dbReference type="RefSeq" id="WP_183207434.1">
    <property type="nucleotide sequence ID" value="NZ_JAAAMM010000002.1"/>
</dbReference>
<protein>
    <recommendedName>
        <fullName evidence="2">DUF1468 domain-containing protein</fullName>
    </recommendedName>
</protein>
<feature type="transmembrane region" description="Helical" evidence="1">
    <location>
        <begin position="70"/>
        <end position="89"/>
    </location>
</feature>
<evidence type="ECO:0000259" key="2">
    <source>
        <dbReference type="Pfam" id="PF07331"/>
    </source>
</evidence>
<feature type="transmembrane region" description="Helical" evidence="1">
    <location>
        <begin position="119"/>
        <end position="140"/>
    </location>
</feature>
<accession>A0A7W6HD69</accession>
<sequence length="153" mass="16082">MTLHKSARDLLAGGIFVAFGLAFGYASYGYDLGTPLRMGPGFFPLALAGFLVLLGLVIALAGVRNTEDAPLGAFPVRGFVLIIGALMVFALTIKGLGLAPALFLTVLLAAFASRRTKPLAGLVMAVALPAFCIAVFIYALRVPVPLFGPWWPM</sequence>
<comment type="caution">
    <text evidence="3">The sequence shown here is derived from an EMBL/GenBank/DDBJ whole genome shotgun (WGS) entry which is preliminary data.</text>
</comment>
<evidence type="ECO:0000256" key="1">
    <source>
        <dbReference type="SAM" id="Phobius"/>
    </source>
</evidence>